<dbReference type="RefSeq" id="WP_034197776.1">
    <property type="nucleotide sequence ID" value="NZ_CABVQD010000002.1"/>
</dbReference>
<organism evidence="4 5">
    <name type="scientific">Burkholderia paludis</name>
    <dbReference type="NCBI Taxonomy" id="1506587"/>
    <lineage>
        <taxon>Bacteria</taxon>
        <taxon>Pseudomonadati</taxon>
        <taxon>Pseudomonadota</taxon>
        <taxon>Betaproteobacteria</taxon>
        <taxon>Burkholderiales</taxon>
        <taxon>Burkholderiaceae</taxon>
        <taxon>Burkholderia</taxon>
        <taxon>Burkholderia cepacia complex</taxon>
    </lineage>
</organism>
<dbReference type="Proteomes" id="UP000494330">
    <property type="component" value="Unassembled WGS sequence"/>
</dbReference>
<protein>
    <submittedName>
        <fullName evidence="4">Chemotaxis protein CheY</fullName>
    </submittedName>
</protein>
<dbReference type="InterPro" id="IPR011006">
    <property type="entry name" value="CheY-like_superfamily"/>
</dbReference>
<dbReference type="InterPro" id="IPR001789">
    <property type="entry name" value="Sig_transdc_resp-reg_receiver"/>
</dbReference>
<dbReference type="PANTHER" id="PTHR43156:SF2">
    <property type="entry name" value="STAGE II SPORULATION PROTEIN E"/>
    <property type="match status" value="1"/>
</dbReference>
<name>A0A6J5CZ31_9BURK</name>
<evidence type="ECO:0000313" key="4">
    <source>
        <dbReference type="EMBL" id="VWB23670.1"/>
    </source>
</evidence>
<feature type="domain" description="Response regulatory" evidence="3">
    <location>
        <begin position="5"/>
        <end position="122"/>
    </location>
</feature>
<reference evidence="4 5" key="1">
    <citation type="submission" date="2019-09" db="EMBL/GenBank/DDBJ databases">
        <authorList>
            <person name="Depoorter E."/>
        </authorList>
    </citation>
    <scope>NUCLEOTIDE SEQUENCE [LARGE SCALE GENOMIC DNA]</scope>
    <source>
        <strain evidence="4">LMG 30113</strain>
    </source>
</reference>
<gene>
    <name evidence="4" type="ORF">BPA30113_00818</name>
</gene>
<dbReference type="Gene3D" id="3.40.50.2300">
    <property type="match status" value="1"/>
</dbReference>
<dbReference type="GO" id="GO:0016791">
    <property type="term" value="F:phosphatase activity"/>
    <property type="evidence" value="ECO:0007669"/>
    <property type="project" value="TreeGrafter"/>
</dbReference>
<dbReference type="EMBL" id="CABVQD010000002">
    <property type="protein sequence ID" value="VWB23670.1"/>
    <property type="molecule type" value="Genomic_DNA"/>
</dbReference>
<feature type="modified residue" description="4-aspartylphosphate" evidence="2">
    <location>
        <position position="55"/>
    </location>
</feature>
<evidence type="ECO:0000259" key="3">
    <source>
        <dbReference type="PROSITE" id="PS50110"/>
    </source>
</evidence>
<dbReference type="Pfam" id="PF00072">
    <property type="entry name" value="Response_reg"/>
    <property type="match status" value="1"/>
</dbReference>
<evidence type="ECO:0000256" key="2">
    <source>
        <dbReference type="PROSITE-ProRule" id="PRU00169"/>
    </source>
</evidence>
<dbReference type="PANTHER" id="PTHR43156">
    <property type="entry name" value="STAGE II SPORULATION PROTEIN E-RELATED"/>
    <property type="match status" value="1"/>
</dbReference>
<dbReference type="PROSITE" id="PS50110">
    <property type="entry name" value="RESPONSE_REGULATORY"/>
    <property type="match status" value="1"/>
</dbReference>
<dbReference type="SMART" id="SM00448">
    <property type="entry name" value="REC"/>
    <property type="match status" value="1"/>
</dbReference>
<evidence type="ECO:0000313" key="5">
    <source>
        <dbReference type="Proteomes" id="UP000494330"/>
    </source>
</evidence>
<dbReference type="Pfam" id="PF07228">
    <property type="entry name" value="SpoIIE"/>
    <property type="match status" value="1"/>
</dbReference>
<proteinExistence type="predicted"/>
<dbReference type="InterPro" id="IPR052016">
    <property type="entry name" value="Bact_Sigma-Reg"/>
</dbReference>
<dbReference type="Gene3D" id="3.60.40.10">
    <property type="entry name" value="PPM-type phosphatase domain"/>
    <property type="match status" value="1"/>
</dbReference>
<accession>A0A6J5CZ31</accession>
<sequence>MNPPLVLIVDDSPNYRLLLSRTLGKLGFGIIEAEDGAQALALLRERPEIAMVVSDWEMPELDGPALCRSIREESLGRYIYVILLTARDGSESLVDGMEAGADDFLTKPVDVNELRVRLRAGQRVIALEAALAERNRHLATAYQQIRNDLQAAATVQQSMLPPADLAFDGLDCEWLFIPSAYLSGDMLNVKAAGGRHVIFYDIDVAGHGVPAAMLSVIVNRLLSRESERSDESAPREPSAVVSRMNAQLARELSDGTYFTMAYGVIDTRTGEGRLTQAGHTHPLLVNADGHVTRLGDGGFPVGLIEACDYDTVPFSLQPSDRLYLYSDGVTECMDPTGEQFGDARLERFLSEHAGAPLRDTLDALRQRLHEWRGAESAEFDDDISVLALQKRVH</sequence>
<keyword evidence="1" id="KW-0378">Hydrolase</keyword>
<dbReference type="SUPFAM" id="SSF81606">
    <property type="entry name" value="PP2C-like"/>
    <property type="match status" value="1"/>
</dbReference>
<dbReference type="GO" id="GO:0000160">
    <property type="term" value="P:phosphorelay signal transduction system"/>
    <property type="evidence" value="ECO:0007669"/>
    <property type="project" value="InterPro"/>
</dbReference>
<dbReference type="SMART" id="SM00331">
    <property type="entry name" value="PP2C_SIG"/>
    <property type="match status" value="1"/>
</dbReference>
<dbReference type="SUPFAM" id="SSF52172">
    <property type="entry name" value="CheY-like"/>
    <property type="match status" value="1"/>
</dbReference>
<keyword evidence="2" id="KW-0597">Phosphoprotein</keyword>
<keyword evidence="5" id="KW-1185">Reference proteome</keyword>
<dbReference type="InterPro" id="IPR001932">
    <property type="entry name" value="PPM-type_phosphatase-like_dom"/>
</dbReference>
<evidence type="ECO:0000256" key="1">
    <source>
        <dbReference type="ARBA" id="ARBA00022801"/>
    </source>
</evidence>
<dbReference type="AlphaFoldDB" id="A0A6J5CZ31"/>
<dbReference type="InterPro" id="IPR036457">
    <property type="entry name" value="PPM-type-like_dom_sf"/>
</dbReference>